<dbReference type="GO" id="GO:0005737">
    <property type="term" value="C:cytoplasm"/>
    <property type="evidence" value="ECO:0007669"/>
    <property type="project" value="UniProtKB-SubCell"/>
</dbReference>
<comment type="subcellular location">
    <subcellularLocation>
        <location evidence="1">Cytoplasm</location>
    </subcellularLocation>
</comment>
<name>A0A075HZU8_9EURY</name>
<sequence>MTVHCARPSTTSSRANEAAHSVTFKRRSQATSLMAKHDKAKRGIPSKDDFNAWYPAIVEIADLVDKRYPIKGMDVWKPYGWKAMTLIDTLTRAEMERTDHEEYNFPLLVPEDLLDKENRLVSLLKKAREEGVDPSELRLDEEEGGFKKEVYWVKHAGENELDVPMFLRPTSETPMYTMFPLWVRSHGDLPLKTFQIVNTFRYETKQTRSFIRVREIHFFEAHTAHKDQAGADAQIAQDAEIVQNLLHDLCFPAIVSKRPVWDTFPGAWYSTAVDVVMPNGRTLQVATYHHYKDQWAKAFDLKYEDTNGQTQYCHQTTFGMSERMLGAVVGMHGDDAGLIFPPKIAPIQVVLMPVAAHLDQSVIPTIEKMATQLKAAGYRVKVDNRDIRPGAKHYDWEIKGVPLRLELGPRDIKSGKFVMSMRTGGKEFHDSSELINVVADALIRTESELRVRSTAHMSHFVIPFPGITQTDDGWQLNSELEDGKVYEFAFDGNDSDAEILERASGLTFLGDSIEPFTEPRPCAVTGRMTTRRQHLARMY</sequence>
<dbReference type="PANTHER" id="PTHR43382:SF3">
    <property type="entry name" value="PROLINE--TRNA LIGASE, CHLOROPLASTIC_MITOCHONDRIAL"/>
    <property type="match status" value="1"/>
</dbReference>
<dbReference type="Gene3D" id="3.30.930.10">
    <property type="entry name" value="Bira Bifunctional Protein, Domain 2"/>
    <property type="match status" value="1"/>
</dbReference>
<dbReference type="PROSITE" id="PS50862">
    <property type="entry name" value="AA_TRNA_LIGASE_II"/>
    <property type="match status" value="1"/>
</dbReference>
<keyword evidence="5 8" id="KW-0030">Aminoacyl-tRNA synthetase</keyword>
<dbReference type="Pfam" id="PF00587">
    <property type="entry name" value="tRNA-synt_2b"/>
    <property type="match status" value="1"/>
</dbReference>
<dbReference type="GO" id="GO:0004827">
    <property type="term" value="F:proline-tRNA ligase activity"/>
    <property type="evidence" value="ECO:0007669"/>
    <property type="project" value="UniProtKB-EC"/>
</dbReference>
<dbReference type="InterPro" id="IPR045864">
    <property type="entry name" value="aa-tRNA-synth_II/BPL/LPL"/>
</dbReference>
<dbReference type="GO" id="GO:0005524">
    <property type="term" value="F:ATP binding"/>
    <property type="evidence" value="ECO:0007669"/>
    <property type="project" value="UniProtKB-KW"/>
</dbReference>
<reference evidence="8" key="1">
    <citation type="journal article" date="2014" name="Genome Biol. Evol.">
        <title>Pangenome evidence for extensive interdomain horizontal transfer affecting lineage core and shell genes in uncultured planktonic thaumarchaeota and euryarchaeota.</title>
        <authorList>
            <person name="Deschamps P."/>
            <person name="Zivanovic Y."/>
            <person name="Moreira D."/>
            <person name="Rodriguez-Valera F."/>
            <person name="Lopez-Garcia P."/>
        </authorList>
    </citation>
    <scope>NUCLEOTIDE SEQUENCE</scope>
</reference>
<feature type="region of interest" description="Disordered" evidence="6">
    <location>
        <begin position="1"/>
        <end position="22"/>
    </location>
</feature>
<dbReference type="SUPFAM" id="SSF55681">
    <property type="entry name" value="Class II aaRS and biotin synthetases"/>
    <property type="match status" value="1"/>
</dbReference>
<proteinExistence type="predicted"/>
<evidence type="ECO:0000256" key="3">
    <source>
        <dbReference type="ARBA" id="ARBA00022741"/>
    </source>
</evidence>
<evidence type="ECO:0000259" key="7">
    <source>
        <dbReference type="PROSITE" id="PS50862"/>
    </source>
</evidence>
<evidence type="ECO:0000313" key="8">
    <source>
        <dbReference type="EMBL" id="AIF21055.1"/>
    </source>
</evidence>
<dbReference type="EC" id="6.1.1.15" evidence="8"/>
<dbReference type="PANTHER" id="PTHR43382">
    <property type="entry name" value="PROLYL-TRNA SYNTHETASE"/>
    <property type="match status" value="1"/>
</dbReference>
<dbReference type="GO" id="GO:0017101">
    <property type="term" value="C:aminoacyl-tRNA synthetase multienzyme complex"/>
    <property type="evidence" value="ECO:0007669"/>
    <property type="project" value="TreeGrafter"/>
</dbReference>
<evidence type="ECO:0000256" key="6">
    <source>
        <dbReference type="SAM" id="MobiDB-lite"/>
    </source>
</evidence>
<dbReference type="SUPFAM" id="SSF52954">
    <property type="entry name" value="Class II aaRS ABD-related"/>
    <property type="match status" value="1"/>
</dbReference>
<keyword evidence="3" id="KW-0547">Nucleotide-binding</keyword>
<dbReference type="Pfam" id="PF03129">
    <property type="entry name" value="HGTP_anticodon"/>
    <property type="match status" value="1"/>
</dbReference>
<evidence type="ECO:0000256" key="1">
    <source>
        <dbReference type="ARBA" id="ARBA00004496"/>
    </source>
</evidence>
<evidence type="ECO:0000256" key="2">
    <source>
        <dbReference type="ARBA" id="ARBA00022598"/>
    </source>
</evidence>
<dbReference type="InterPro" id="IPR004499">
    <property type="entry name" value="Pro-tRNA-ligase_IIa_arc-type"/>
</dbReference>
<gene>
    <name evidence="8" type="primary">PARS</name>
    <name evidence="8" type="synonym">proS</name>
</gene>
<dbReference type="Gene3D" id="3.40.50.800">
    <property type="entry name" value="Anticodon-binding domain"/>
    <property type="match status" value="1"/>
</dbReference>
<dbReference type="InterPro" id="IPR002314">
    <property type="entry name" value="aa-tRNA-synt_IIb"/>
</dbReference>
<protein>
    <submittedName>
        <fullName evidence="8">Prolyl-tRNA synthetase (PARS, proS)</fullName>
        <ecNumber evidence="8">6.1.1.15</ecNumber>
    </submittedName>
</protein>
<feature type="domain" description="Aminoacyl-transfer RNA synthetases class-II family profile" evidence="7">
    <location>
        <begin position="78"/>
        <end position="341"/>
    </location>
</feature>
<dbReference type="AlphaFoldDB" id="A0A075HZU8"/>
<dbReference type="InterPro" id="IPR006195">
    <property type="entry name" value="aa-tRNA-synth_II"/>
</dbReference>
<dbReference type="GO" id="GO:0006433">
    <property type="term" value="P:prolyl-tRNA aminoacylation"/>
    <property type="evidence" value="ECO:0007669"/>
    <property type="project" value="InterPro"/>
</dbReference>
<dbReference type="EMBL" id="KF901181">
    <property type="protein sequence ID" value="AIF21055.1"/>
    <property type="molecule type" value="Genomic_DNA"/>
</dbReference>
<evidence type="ECO:0000256" key="5">
    <source>
        <dbReference type="ARBA" id="ARBA00023146"/>
    </source>
</evidence>
<accession>A0A075HZU8</accession>
<dbReference type="InterPro" id="IPR004154">
    <property type="entry name" value="Anticodon-bd"/>
</dbReference>
<keyword evidence="4" id="KW-0067">ATP-binding</keyword>
<organism evidence="8">
    <name type="scientific">uncultured marine group II/III euryarchaeote KM3_98_B01</name>
    <dbReference type="NCBI Taxonomy" id="1456546"/>
    <lineage>
        <taxon>Archaea</taxon>
        <taxon>Methanobacteriati</taxon>
        <taxon>Methanobacteriota</taxon>
        <taxon>environmental samples</taxon>
    </lineage>
</organism>
<dbReference type="InterPro" id="IPR036621">
    <property type="entry name" value="Anticodon-bd_dom_sf"/>
</dbReference>
<keyword evidence="2 8" id="KW-0436">Ligase</keyword>
<evidence type="ECO:0000256" key="4">
    <source>
        <dbReference type="ARBA" id="ARBA00022840"/>
    </source>
</evidence>